<accession>A0A0A9FM59</accession>
<reference evidence="2" key="1">
    <citation type="submission" date="2014-09" db="EMBL/GenBank/DDBJ databases">
        <authorList>
            <person name="Magalhaes I.L.F."/>
            <person name="Oliveira U."/>
            <person name="Santos F.R."/>
            <person name="Vidigal T.H.D.A."/>
            <person name="Brescovit A.D."/>
            <person name="Santos A.J."/>
        </authorList>
    </citation>
    <scope>NUCLEOTIDE SEQUENCE</scope>
    <source>
        <tissue evidence="2">Shoot tissue taken approximately 20 cm above the soil surface</tissue>
    </source>
</reference>
<dbReference type="EMBL" id="GBRH01186715">
    <property type="protein sequence ID" value="JAE11181.1"/>
    <property type="molecule type" value="Transcribed_RNA"/>
</dbReference>
<dbReference type="AlphaFoldDB" id="A0A0A9FM59"/>
<proteinExistence type="predicted"/>
<reference evidence="2" key="2">
    <citation type="journal article" date="2015" name="Data Brief">
        <title>Shoot transcriptome of the giant reed, Arundo donax.</title>
        <authorList>
            <person name="Barrero R.A."/>
            <person name="Guerrero F.D."/>
            <person name="Moolhuijzen P."/>
            <person name="Goolsby J.A."/>
            <person name="Tidwell J."/>
            <person name="Bellgard S.E."/>
            <person name="Bellgard M.I."/>
        </authorList>
    </citation>
    <scope>NUCLEOTIDE SEQUENCE</scope>
    <source>
        <tissue evidence="2">Shoot tissue taken approximately 20 cm above the soil surface</tissue>
    </source>
</reference>
<feature type="region of interest" description="Disordered" evidence="1">
    <location>
        <begin position="1"/>
        <end position="29"/>
    </location>
</feature>
<protein>
    <submittedName>
        <fullName evidence="2">Uncharacterized protein</fullName>
    </submittedName>
</protein>
<organism evidence="2">
    <name type="scientific">Arundo donax</name>
    <name type="common">Giant reed</name>
    <name type="synonym">Donax arundinaceus</name>
    <dbReference type="NCBI Taxonomy" id="35708"/>
    <lineage>
        <taxon>Eukaryota</taxon>
        <taxon>Viridiplantae</taxon>
        <taxon>Streptophyta</taxon>
        <taxon>Embryophyta</taxon>
        <taxon>Tracheophyta</taxon>
        <taxon>Spermatophyta</taxon>
        <taxon>Magnoliopsida</taxon>
        <taxon>Liliopsida</taxon>
        <taxon>Poales</taxon>
        <taxon>Poaceae</taxon>
        <taxon>PACMAD clade</taxon>
        <taxon>Arundinoideae</taxon>
        <taxon>Arundineae</taxon>
        <taxon>Arundo</taxon>
    </lineage>
</organism>
<evidence type="ECO:0000256" key="1">
    <source>
        <dbReference type="SAM" id="MobiDB-lite"/>
    </source>
</evidence>
<name>A0A0A9FM59_ARUDO</name>
<sequence>MTLSLASTRPRSKGNLRWCTERPEGGRRRSGHHVHVLFCMLGQLRRRQRAPDAVVARPPVPPGVHLPVAPAPPHIPMCRGQAVSNDEAVVMTIGTDQM</sequence>
<evidence type="ECO:0000313" key="2">
    <source>
        <dbReference type="EMBL" id="JAE11181.1"/>
    </source>
</evidence>